<comment type="caution">
    <text evidence="9">The sequence shown here is derived from an EMBL/GenBank/DDBJ whole genome shotgun (WGS) entry which is preliminary data.</text>
</comment>
<organism evidence="9">
    <name type="scientific">marine sediment metagenome</name>
    <dbReference type="NCBI Taxonomy" id="412755"/>
    <lineage>
        <taxon>unclassified sequences</taxon>
        <taxon>metagenomes</taxon>
        <taxon>ecological metagenomes</taxon>
    </lineage>
</organism>
<dbReference type="AlphaFoldDB" id="X1KE95"/>
<proteinExistence type="predicted"/>
<dbReference type="CDD" id="cd02165">
    <property type="entry name" value="NMNAT"/>
    <property type="match status" value="1"/>
</dbReference>
<dbReference type="PANTHER" id="PTHR39321:SF3">
    <property type="entry name" value="PHOSPHOPANTETHEINE ADENYLYLTRANSFERASE"/>
    <property type="match status" value="1"/>
</dbReference>
<keyword evidence="6" id="KW-0067">ATP-binding</keyword>
<dbReference type="InterPro" id="IPR014729">
    <property type="entry name" value="Rossmann-like_a/b/a_fold"/>
</dbReference>
<keyword evidence="5" id="KW-0547">Nucleotide-binding</keyword>
<sequence>MEELKVKIGVLGGTFNPIHKGHIVMAEETRVRLNLAEVLFVPAGQPWLKEDSPILAAEHRVQMVRLAIADYPYFKLSTMEIDRAGPSYTVDTITELQSQLGAGDELFFILGWDNLAQLPQWREPSRLIK</sequence>
<evidence type="ECO:0000256" key="4">
    <source>
        <dbReference type="ARBA" id="ARBA00022695"/>
    </source>
</evidence>
<dbReference type="EMBL" id="BARV01009901">
    <property type="protein sequence ID" value="GAI05377.1"/>
    <property type="molecule type" value="Genomic_DNA"/>
</dbReference>
<keyword evidence="2" id="KW-0662">Pyridine nucleotide biosynthesis</keyword>
<keyword evidence="4" id="KW-0548">Nucleotidyltransferase</keyword>
<dbReference type="Gene3D" id="3.40.50.620">
    <property type="entry name" value="HUPs"/>
    <property type="match status" value="1"/>
</dbReference>
<evidence type="ECO:0000256" key="2">
    <source>
        <dbReference type="ARBA" id="ARBA00022642"/>
    </source>
</evidence>
<evidence type="ECO:0000256" key="5">
    <source>
        <dbReference type="ARBA" id="ARBA00022741"/>
    </source>
</evidence>
<dbReference type="NCBIfam" id="TIGR00125">
    <property type="entry name" value="cyt_tran_rel"/>
    <property type="match status" value="1"/>
</dbReference>
<dbReference type="InterPro" id="IPR005248">
    <property type="entry name" value="NadD/NMNAT"/>
</dbReference>
<keyword evidence="7" id="KW-0520">NAD</keyword>
<dbReference type="InterPro" id="IPR004821">
    <property type="entry name" value="Cyt_trans-like"/>
</dbReference>
<evidence type="ECO:0000259" key="8">
    <source>
        <dbReference type="Pfam" id="PF01467"/>
    </source>
</evidence>
<accession>X1KE95</accession>
<reference evidence="9" key="1">
    <citation type="journal article" date="2014" name="Front. Microbiol.">
        <title>High frequency of phylogenetically diverse reductive dehalogenase-homologous genes in deep subseafloor sedimentary metagenomes.</title>
        <authorList>
            <person name="Kawai M."/>
            <person name="Futagami T."/>
            <person name="Toyoda A."/>
            <person name="Takaki Y."/>
            <person name="Nishi S."/>
            <person name="Hori S."/>
            <person name="Arai W."/>
            <person name="Tsubouchi T."/>
            <person name="Morono Y."/>
            <person name="Uchiyama I."/>
            <person name="Ito T."/>
            <person name="Fujiyama A."/>
            <person name="Inagaki F."/>
            <person name="Takami H."/>
        </authorList>
    </citation>
    <scope>NUCLEOTIDE SEQUENCE</scope>
    <source>
        <strain evidence="9">Expedition CK06-06</strain>
    </source>
</reference>
<name>X1KE95_9ZZZZ</name>
<dbReference type="UniPathway" id="UPA00253"/>
<dbReference type="GO" id="GO:0070566">
    <property type="term" value="F:adenylyltransferase activity"/>
    <property type="evidence" value="ECO:0007669"/>
    <property type="project" value="UniProtKB-ARBA"/>
</dbReference>
<evidence type="ECO:0000256" key="3">
    <source>
        <dbReference type="ARBA" id="ARBA00022679"/>
    </source>
</evidence>
<comment type="pathway">
    <text evidence="1">Cofactor biosynthesis; NAD(+) biosynthesis.</text>
</comment>
<protein>
    <recommendedName>
        <fullName evidence="8">Cytidyltransferase-like domain-containing protein</fullName>
    </recommendedName>
</protein>
<dbReference type="SUPFAM" id="SSF52374">
    <property type="entry name" value="Nucleotidylyl transferase"/>
    <property type="match status" value="1"/>
</dbReference>
<dbReference type="GO" id="GO:0009435">
    <property type="term" value="P:NAD+ biosynthetic process"/>
    <property type="evidence" value="ECO:0007669"/>
    <property type="project" value="UniProtKB-UniPathway"/>
</dbReference>
<dbReference type="NCBIfam" id="TIGR00482">
    <property type="entry name" value="nicotinate (nicotinamide) nucleotide adenylyltransferase"/>
    <property type="match status" value="1"/>
</dbReference>
<gene>
    <name evidence="9" type="ORF">S06H3_19357</name>
</gene>
<evidence type="ECO:0000256" key="1">
    <source>
        <dbReference type="ARBA" id="ARBA00004790"/>
    </source>
</evidence>
<feature type="domain" description="Cytidyltransferase-like" evidence="8">
    <location>
        <begin position="10"/>
        <end position="124"/>
    </location>
</feature>
<keyword evidence="3" id="KW-0808">Transferase</keyword>
<dbReference type="PANTHER" id="PTHR39321">
    <property type="entry name" value="NICOTINATE-NUCLEOTIDE ADENYLYLTRANSFERASE-RELATED"/>
    <property type="match status" value="1"/>
</dbReference>
<dbReference type="Pfam" id="PF01467">
    <property type="entry name" value="CTP_transf_like"/>
    <property type="match status" value="1"/>
</dbReference>
<evidence type="ECO:0000256" key="6">
    <source>
        <dbReference type="ARBA" id="ARBA00022840"/>
    </source>
</evidence>
<dbReference type="GO" id="GO:0005524">
    <property type="term" value="F:ATP binding"/>
    <property type="evidence" value="ECO:0007669"/>
    <property type="project" value="UniProtKB-KW"/>
</dbReference>
<evidence type="ECO:0000313" key="9">
    <source>
        <dbReference type="EMBL" id="GAI05377.1"/>
    </source>
</evidence>
<evidence type="ECO:0000256" key="7">
    <source>
        <dbReference type="ARBA" id="ARBA00023027"/>
    </source>
</evidence>
<feature type="non-terminal residue" evidence="9">
    <location>
        <position position="129"/>
    </location>
</feature>